<organism evidence="2 3">
    <name type="scientific">Pseudomonas syringae CC1557</name>
    <dbReference type="NCBI Taxonomy" id="1357279"/>
    <lineage>
        <taxon>Bacteria</taxon>
        <taxon>Pseudomonadati</taxon>
        <taxon>Pseudomonadota</taxon>
        <taxon>Gammaproteobacteria</taxon>
        <taxon>Pseudomonadales</taxon>
        <taxon>Pseudomonadaceae</taxon>
        <taxon>Pseudomonas</taxon>
        <taxon>Pseudomonas syringae</taxon>
    </lineage>
</organism>
<sequence>MGRDAASNRITLERPKTVDASDLPKPDIGQPISLLKIIKAGGCMATP</sequence>
<dbReference type="EMBL" id="CP007014">
    <property type="protein sequence ID" value="AHG43672.1"/>
    <property type="molecule type" value="Genomic_DNA"/>
</dbReference>
<dbReference type="AlphaFoldDB" id="W0MZ04"/>
<accession>W0MZ04</accession>
<evidence type="ECO:0000256" key="1">
    <source>
        <dbReference type="SAM" id="MobiDB-lite"/>
    </source>
</evidence>
<feature type="region of interest" description="Disordered" evidence="1">
    <location>
        <begin position="1"/>
        <end position="25"/>
    </location>
</feature>
<reference evidence="2 3" key="1">
    <citation type="submission" date="2013-12" db="EMBL/GenBank/DDBJ databases">
        <title>Interactions Between Genome Architecture and Virulence Genes in Pseudomonas syringae, strain CC1557 as a model.</title>
        <authorList>
            <person name="Baltrus D."/>
            <person name="Hockett K."/>
            <person name="Karlsrud E."/>
            <person name="Dougherty K."/>
            <person name="Nishimura M."/>
        </authorList>
    </citation>
    <scope>NUCLEOTIDE SEQUENCE [LARGE SCALE GENOMIC DNA]</scope>
    <source>
        <strain evidence="2 3">CC1557</strain>
    </source>
</reference>
<protein>
    <submittedName>
        <fullName evidence="2">Uncharacterized protein</fullName>
    </submittedName>
</protein>
<evidence type="ECO:0000313" key="2">
    <source>
        <dbReference type="EMBL" id="AHG43672.1"/>
    </source>
</evidence>
<dbReference type="RefSeq" id="WP_154219965.1">
    <property type="nucleotide sequence ID" value="NZ_CP007014.1"/>
</dbReference>
<proteinExistence type="predicted"/>
<gene>
    <name evidence="2" type="ORF">N018_21090</name>
</gene>
<dbReference type="KEGG" id="psyr:N018_21090"/>
<dbReference type="Proteomes" id="UP000019089">
    <property type="component" value="Chromosome"/>
</dbReference>
<dbReference type="HOGENOM" id="CLU_3172273_0_0_6"/>
<dbReference type="STRING" id="1357279.N018_21090"/>
<feature type="compositionally biased region" description="Basic and acidic residues" evidence="1">
    <location>
        <begin position="11"/>
        <end position="25"/>
    </location>
</feature>
<evidence type="ECO:0000313" key="3">
    <source>
        <dbReference type="Proteomes" id="UP000019089"/>
    </source>
</evidence>
<name>W0MZ04_PSESX</name>